<organism evidence="1 2">
    <name type="scientific">Nonomuraea longispora</name>
    <dbReference type="NCBI Taxonomy" id="1848320"/>
    <lineage>
        <taxon>Bacteria</taxon>
        <taxon>Bacillati</taxon>
        <taxon>Actinomycetota</taxon>
        <taxon>Actinomycetes</taxon>
        <taxon>Streptosporangiales</taxon>
        <taxon>Streptosporangiaceae</taxon>
        <taxon>Nonomuraea</taxon>
    </lineage>
</organism>
<keyword evidence="2" id="KW-1185">Reference proteome</keyword>
<proteinExistence type="predicted"/>
<dbReference type="AlphaFoldDB" id="A0A4V2XKP6"/>
<evidence type="ECO:0000313" key="1">
    <source>
        <dbReference type="EMBL" id="TDC07346.1"/>
    </source>
</evidence>
<gene>
    <name evidence="1" type="ORF">E1267_13465</name>
</gene>
<dbReference type="RefSeq" id="WP_132332782.1">
    <property type="nucleotide sequence ID" value="NZ_SMJZ01000041.1"/>
</dbReference>
<dbReference type="EMBL" id="SMJZ01000041">
    <property type="protein sequence ID" value="TDC07346.1"/>
    <property type="molecule type" value="Genomic_DNA"/>
</dbReference>
<dbReference type="Proteomes" id="UP000295157">
    <property type="component" value="Unassembled WGS sequence"/>
</dbReference>
<accession>A0A4V2XKP6</accession>
<comment type="caution">
    <text evidence="1">The sequence shown here is derived from an EMBL/GenBank/DDBJ whole genome shotgun (WGS) entry which is preliminary data.</text>
</comment>
<name>A0A4V2XKP6_9ACTN</name>
<protein>
    <submittedName>
        <fullName evidence="1">Uncharacterized protein</fullName>
    </submittedName>
</protein>
<dbReference type="OrthoDB" id="3540583at2"/>
<evidence type="ECO:0000313" key="2">
    <source>
        <dbReference type="Proteomes" id="UP000295157"/>
    </source>
</evidence>
<reference evidence="1 2" key="1">
    <citation type="submission" date="2019-02" db="EMBL/GenBank/DDBJ databases">
        <title>Draft genome sequences of novel Actinobacteria.</title>
        <authorList>
            <person name="Sahin N."/>
            <person name="Ay H."/>
            <person name="Saygin H."/>
        </authorList>
    </citation>
    <scope>NUCLEOTIDE SEQUENCE [LARGE SCALE GENOMIC DNA]</scope>
    <source>
        <strain evidence="1 2">KC201</strain>
    </source>
</reference>
<sequence>MCERHQPGRTPGSRCGLRRGRAATGHAFARAGRPVRTGLFAHRCGVSRCGHVFVLVEMSQESTWRGRGDE</sequence>